<dbReference type="GO" id="GO:0005789">
    <property type="term" value="C:endoplasmic reticulum membrane"/>
    <property type="evidence" value="ECO:0007669"/>
    <property type="project" value="UniProtKB-SubCell"/>
</dbReference>
<protein>
    <recommendedName>
        <fullName evidence="13">Protein PIN-LIKES 3</fullName>
    </recommendedName>
</protein>
<comment type="similarity">
    <text evidence="9">Belongs to the auxin efflux carrier (TC 2.A.69.2) family.</text>
</comment>
<name>A0A8J4VU34_9ROSI</name>
<evidence type="ECO:0000256" key="3">
    <source>
        <dbReference type="ARBA" id="ARBA00022692"/>
    </source>
</evidence>
<feature type="transmembrane region" description="Helical" evidence="10">
    <location>
        <begin position="73"/>
        <end position="94"/>
    </location>
</feature>
<dbReference type="OrthoDB" id="191139at2759"/>
<feature type="transmembrane region" description="Helical" evidence="10">
    <location>
        <begin position="147"/>
        <end position="168"/>
    </location>
</feature>
<evidence type="ECO:0000256" key="9">
    <source>
        <dbReference type="ARBA" id="ARBA00025752"/>
    </source>
</evidence>
<keyword evidence="4" id="KW-0256">Endoplasmic reticulum</keyword>
<feature type="transmembrane region" description="Helical" evidence="10">
    <location>
        <begin position="294"/>
        <end position="312"/>
    </location>
</feature>
<evidence type="ECO:0000256" key="6">
    <source>
        <dbReference type="ARBA" id="ARBA00023136"/>
    </source>
</evidence>
<dbReference type="InterPro" id="IPR045033">
    <property type="entry name" value="PILS1/3/4/5/7"/>
</dbReference>
<keyword evidence="3 10" id="KW-0812">Transmembrane</keyword>
<evidence type="ECO:0000256" key="10">
    <source>
        <dbReference type="SAM" id="Phobius"/>
    </source>
</evidence>
<evidence type="ECO:0000256" key="5">
    <source>
        <dbReference type="ARBA" id="ARBA00022989"/>
    </source>
</evidence>
<keyword evidence="6 10" id="KW-0472">Membrane</keyword>
<feature type="transmembrane region" description="Helical" evidence="10">
    <location>
        <begin position="324"/>
        <end position="344"/>
    </location>
</feature>
<keyword evidence="2" id="KW-0813">Transport</keyword>
<keyword evidence="7" id="KW-0927">Auxin signaling pathway</keyword>
<evidence type="ECO:0008006" key="13">
    <source>
        <dbReference type="Google" id="ProtNLM"/>
    </source>
</evidence>
<comment type="subcellular location">
    <subcellularLocation>
        <location evidence="1">Endoplasmic reticulum membrane</location>
        <topology evidence="1">Multi-pass membrane protein</topology>
    </subcellularLocation>
</comment>
<dbReference type="PANTHER" id="PTHR31651">
    <property type="match status" value="1"/>
</dbReference>
<gene>
    <name evidence="11" type="ORF">CMV_014225</name>
</gene>
<accession>A0A8J4VU34</accession>
<evidence type="ECO:0000256" key="7">
    <source>
        <dbReference type="ARBA" id="ARBA00023294"/>
    </source>
</evidence>
<reference evidence="11" key="1">
    <citation type="submission" date="2020-03" db="EMBL/GenBank/DDBJ databases">
        <title>Castanea mollissima Vanexum genome sequencing.</title>
        <authorList>
            <person name="Staton M."/>
        </authorList>
    </citation>
    <scope>NUCLEOTIDE SEQUENCE</scope>
    <source>
        <tissue evidence="11">Leaf</tissue>
    </source>
</reference>
<dbReference type="InterPro" id="IPR004776">
    <property type="entry name" value="Mem_transp_PIN-like"/>
</dbReference>
<dbReference type="GO" id="GO:0009734">
    <property type="term" value="P:auxin-activated signaling pathway"/>
    <property type="evidence" value="ECO:0007669"/>
    <property type="project" value="UniProtKB-KW"/>
</dbReference>
<comment type="caution">
    <text evidence="11">The sequence shown here is derived from an EMBL/GenBank/DDBJ whole genome shotgun (WGS) entry which is preliminary data.</text>
</comment>
<dbReference type="EMBL" id="JRKL02001963">
    <property type="protein sequence ID" value="KAF3961124.1"/>
    <property type="molecule type" value="Genomic_DNA"/>
</dbReference>
<dbReference type="Proteomes" id="UP000737018">
    <property type="component" value="Unassembled WGS sequence"/>
</dbReference>
<comment type="function">
    <text evidence="8">Involved in cellular auxin homeostasis by regulating auxin metabolism. Regulates intracellular auxin accumulation at the endoplasmic reticulum and thus auxin availability for nuclear auxin signaling.</text>
</comment>
<sequence length="416" mass="44912">MGLVDLFFVASAPVLKVLLLTALGSFLALERMDILGENAMKQLNTVVFFVFNPALVSSNLAKTITFEGVVLLWFMPFNVLGTFLIGSALGWVLIKITRPPQHLKGLILGCCAAGNMGNLPIIIIPAVCREKGSPFGAPDVCHTYGMAYASLSMAIGAIYLWSYVYNIVRIFSSKVNEKVNADEFTSNKKPNGATSKLLHGNSSEAVLPSENCSVSVDNTTKLMLPSEEEKKGPILYAIKHYLRVFSGKINLKALFAPSTTGAMVGFIIGVVPQIRNLIIGGDAPLRVVLDSASFLGEAAIPTLTLILGGNLLKGLKGSGILQPLIFGIIAVRYIFLPLLGIIIVKSAIRFGLVHSDPLYQFVLLLQYALPPAMNIGTITQLFGAGKTECSVIMLWTYAFASVSLTLWSAYFMWLVV</sequence>
<evidence type="ECO:0000256" key="8">
    <source>
        <dbReference type="ARBA" id="ARBA00025100"/>
    </source>
</evidence>
<evidence type="ECO:0000256" key="2">
    <source>
        <dbReference type="ARBA" id="ARBA00022448"/>
    </source>
</evidence>
<dbReference type="Pfam" id="PF03547">
    <property type="entry name" value="Mem_trans"/>
    <property type="match status" value="1"/>
</dbReference>
<feature type="transmembrane region" description="Helical" evidence="10">
    <location>
        <begin position="253"/>
        <end position="274"/>
    </location>
</feature>
<evidence type="ECO:0000256" key="1">
    <source>
        <dbReference type="ARBA" id="ARBA00004477"/>
    </source>
</evidence>
<feature type="transmembrane region" description="Helical" evidence="10">
    <location>
        <begin position="364"/>
        <end position="382"/>
    </location>
</feature>
<keyword evidence="12" id="KW-1185">Reference proteome</keyword>
<keyword evidence="5 10" id="KW-1133">Transmembrane helix</keyword>
<organism evidence="11 12">
    <name type="scientific">Castanea mollissima</name>
    <name type="common">Chinese chestnut</name>
    <dbReference type="NCBI Taxonomy" id="60419"/>
    <lineage>
        <taxon>Eukaryota</taxon>
        <taxon>Viridiplantae</taxon>
        <taxon>Streptophyta</taxon>
        <taxon>Embryophyta</taxon>
        <taxon>Tracheophyta</taxon>
        <taxon>Spermatophyta</taxon>
        <taxon>Magnoliopsida</taxon>
        <taxon>eudicotyledons</taxon>
        <taxon>Gunneridae</taxon>
        <taxon>Pentapetalae</taxon>
        <taxon>rosids</taxon>
        <taxon>fabids</taxon>
        <taxon>Fagales</taxon>
        <taxon>Fagaceae</taxon>
        <taxon>Castanea</taxon>
    </lineage>
</organism>
<feature type="transmembrane region" description="Helical" evidence="10">
    <location>
        <begin position="106"/>
        <end position="127"/>
    </location>
</feature>
<dbReference type="GO" id="GO:0080162">
    <property type="term" value="P:endoplasmic reticulum to cytosol auxin transport"/>
    <property type="evidence" value="ECO:0007669"/>
    <property type="project" value="InterPro"/>
</dbReference>
<dbReference type="AlphaFoldDB" id="A0A8J4VU34"/>
<dbReference type="PANTHER" id="PTHR31651:SF33">
    <property type="entry name" value="PROTEIN PIN-LIKES 1"/>
    <property type="match status" value="1"/>
</dbReference>
<evidence type="ECO:0000313" key="11">
    <source>
        <dbReference type="EMBL" id="KAF3961124.1"/>
    </source>
</evidence>
<feature type="transmembrane region" description="Helical" evidence="10">
    <location>
        <begin position="394"/>
        <end position="415"/>
    </location>
</feature>
<evidence type="ECO:0000313" key="12">
    <source>
        <dbReference type="Proteomes" id="UP000737018"/>
    </source>
</evidence>
<proteinExistence type="inferred from homology"/>
<evidence type="ECO:0000256" key="4">
    <source>
        <dbReference type="ARBA" id="ARBA00022824"/>
    </source>
</evidence>
<feature type="transmembrane region" description="Helical" evidence="10">
    <location>
        <begin position="6"/>
        <end position="29"/>
    </location>
</feature>